<accession>A0A9N9AP21</accession>
<dbReference type="Gene3D" id="3.30.420.150">
    <property type="entry name" value="Exopolyphosphatase. Domain 2"/>
    <property type="match status" value="1"/>
</dbReference>
<dbReference type="AlphaFoldDB" id="A0A9N9AP21"/>
<keyword evidence="4" id="KW-1185">Reference proteome</keyword>
<dbReference type="SUPFAM" id="SSF53067">
    <property type="entry name" value="Actin-like ATPase domain"/>
    <property type="match status" value="2"/>
</dbReference>
<dbReference type="InterPro" id="IPR003695">
    <property type="entry name" value="Ppx_GppA_N"/>
</dbReference>
<comment type="caution">
    <text evidence="3">The sequence shown here is derived from an EMBL/GenBank/DDBJ whole genome shotgun (WGS) entry which is preliminary data.</text>
</comment>
<dbReference type="InterPro" id="IPR057512">
    <property type="entry name" value="RTG2_C"/>
</dbReference>
<dbReference type="Proteomes" id="UP000789375">
    <property type="component" value="Unassembled WGS sequence"/>
</dbReference>
<evidence type="ECO:0000313" key="3">
    <source>
        <dbReference type="EMBL" id="CAG8536514.1"/>
    </source>
</evidence>
<organism evidence="3 4">
    <name type="scientific">Funneliformis mosseae</name>
    <name type="common">Endomycorrhizal fungus</name>
    <name type="synonym">Glomus mosseae</name>
    <dbReference type="NCBI Taxonomy" id="27381"/>
    <lineage>
        <taxon>Eukaryota</taxon>
        <taxon>Fungi</taxon>
        <taxon>Fungi incertae sedis</taxon>
        <taxon>Mucoromycota</taxon>
        <taxon>Glomeromycotina</taxon>
        <taxon>Glomeromycetes</taxon>
        <taxon>Glomerales</taxon>
        <taxon>Glomeraceae</taxon>
        <taxon>Funneliformis</taxon>
    </lineage>
</organism>
<proteinExistence type="predicted"/>
<dbReference type="EMBL" id="CAJVPP010001139">
    <property type="protein sequence ID" value="CAG8536514.1"/>
    <property type="molecule type" value="Genomic_DNA"/>
</dbReference>
<reference evidence="3" key="1">
    <citation type="submission" date="2021-06" db="EMBL/GenBank/DDBJ databases">
        <authorList>
            <person name="Kallberg Y."/>
            <person name="Tangrot J."/>
            <person name="Rosling A."/>
        </authorList>
    </citation>
    <scope>NUCLEOTIDE SEQUENCE</scope>
    <source>
        <strain evidence="3">87-6 pot B 2015</strain>
    </source>
</reference>
<dbReference type="InterPro" id="IPR050273">
    <property type="entry name" value="GppA/Ppx_hydrolase"/>
</dbReference>
<dbReference type="PANTHER" id="PTHR30005">
    <property type="entry name" value="EXOPOLYPHOSPHATASE"/>
    <property type="match status" value="1"/>
</dbReference>
<evidence type="ECO:0000259" key="2">
    <source>
        <dbReference type="Pfam" id="PF23566"/>
    </source>
</evidence>
<name>A0A9N9AP21_FUNMO</name>
<dbReference type="Gene3D" id="3.30.420.40">
    <property type="match status" value="1"/>
</dbReference>
<feature type="domain" description="Ppx/GppA phosphatase N-terminal" evidence="1">
    <location>
        <begin position="24"/>
        <end position="343"/>
    </location>
</feature>
<sequence>MGGIGVVDIGSNGIRFGLVSELTRHLPVIYEERAPISLFEAQNSTQSDVRTDIPESVIIDVENSLKRFKFIAQQYNINHDNVHVVATEATRTAPNSKQFIDRIKKATGWEVELLCEMVEAKISGMGIVATFYGVEGLVMDMGGGSVELNYVTHQPYEKEQTIQMSNHPINLPYGAAALTKLLKCNNTPEKRDVLFKSIVQELKEGFKKLNAPETIKADDGGFTVYMSGGGLRSLGYLSMSESDHKSNYPIPIINGYGTSAEELVKATKRITPNHNVDVVEPPEEKDKPLFPDGNPFRISNRRAKLLPACAFLLEAIMEVIKVRHIYFCEGGVRQGYCFNKLPRSEWSVDPLESFIKHHPLQPNHLKESHHKKLLKDIKKAIPSIAYEILDSDLPSGNSKKPKRLERLLPNLINLAFWNMPFAKEARPISAFQLSLAGGALANAPGLTHIDRAIIAWCLMYRYNEDGSGDKSGGVKGDISTMAPGIFDGVKKLIPGGKDGRKICEIVGTLIGFAILCYPVEDDKSSMDDNLVIFESSENITQQDYNIEGKKPKKYEIKLTLAESLSCNKSDIYLVNNPIVKGASEKLDKNYKLGKHEKDITEIVMKVESKPGR</sequence>
<dbReference type="Pfam" id="PF23566">
    <property type="entry name" value="RTG2_C"/>
    <property type="match status" value="1"/>
</dbReference>
<evidence type="ECO:0000259" key="1">
    <source>
        <dbReference type="Pfam" id="PF02541"/>
    </source>
</evidence>
<dbReference type="PANTHER" id="PTHR30005:SF0">
    <property type="entry name" value="RETROGRADE REGULATION PROTEIN 2"/>
    <property type="match status" value="1"/>
</dbReference>
<feature type="domain" description="RTG2 C-terminal" evidence="2">
    <location>
        <begin position="394"/>
        <end position="464"/>
    </location>
</feature>
<evidence type="ECO:0000313" key="4">
    <source>
        <dbReference type="Proteomes" id="UP000789375"/>
    </source>
</evidence>
<dbReference type="Pfam" id="PF02541">
    <property type="entry name" value="Ppx-GppA"/>
    <property type="match status" value="1"/>
</dbReference>
<protein>
    <submittedName>
        <fullName evidence="3">13375_t:CDS:1</fullName>
    </submittedName>
</protein>
<dbReference type="FunFam" id="3.30.420.40:FF:000191">
    <property type="entry name" value="Retrograde regulation protein 2"/>
    <property type="match status" value="1"/>
</dbReference>
<gene>
    <name evidence="3" type="ORF">FMOSSE_LOCUS5767</name>
</gene>
<dbReference type="GO" id="GO:0006357">
    <property type="term" value="P:regulation of transcription by RNA polymerase II"/>
    <property type="evidence" value="ECO:0007669"/>
    <property type="project" value="TreeGrafter"/>
</dbReference>
<dbReference type="InterPro" id="IPR043129">
    <property type="entry name" value="ATPase_NBD"/>
</dbReference>